<dbReference type="KEGG" id="ccin:107263099"/>
<keyword evidence="1" id="KW-1185">Reference proteome</keyword>
<evidence type="ECO:0000313" key="2">
    <source>
        <dbReference type="RefSeq" id="XP_024936232.1"/>
    </source>
</evidence>
<dbReference type="Proteomes" id="UP000694920">
    <property type="component" value="Unplaced"/>
</dbReference>
<dbReference type="RefSeq" id="XP_024936232.1">
    <property type="nucleotide sequence ID" value="XM_025080464.1"/>
</dbReference>
<gene>
    <name evidence="2" type="primary">LOC107263099</name>
</gene>
<dbReference type="GeneID" id="107263099"/>
<reference evidence="2" key="1">
    <citation type="submission" date="2025-08" db="UniProtKB">
        <authorList>
            <consortium name="RefSeq"/>
        </authorList>
    </citation>
    <scope>IDENTIFICATION</scope>
</reference>
<sequence>MGIIEKTNEHTSYSCDIGVITEPTIVISDVTELLEERIKLRNIINNCLNMIGARTVQPIINPSIALYVKRNEKVEKIDKEMQSLLTRTSNWDRSIIKHSHQQQMDIIAQRNNFLFRNKNKNSLRKDLDINESVMISSSSDIELLNKETHAIFQYNRRDCQGQNITHIFPTAIMNIGSKAPQVIYASRRKPTNRDRKRKHVSRQTIFGMHCKNDSIRKNIF</sequence>
<proteinExistence type="predicted"/>
<dbReference type="AlphaFoldDB" id="A0AAJ7VXB3"/>
<name>A0AAJ7VXB3_CEPCN</name>
<accession>A0AAJ7VXB3</accession>
<evidence type="ECO:0000313" key="1">
    <source>
        <dbReference type="Proteomes" id="UP000694920"/>
    </source>
</evidence>
<organism evidence="1 2">
    <name type="scientific">Cephus cinctus</name>
    <name type="common">Wheat stem sawfly</name>
    <dbReference type="NCBI Taxonomy" id="211228"/>
    <lineage>
        <taxon>Eukaryota</taxon>
        <taxon>Metazoa</taxon>
        <taxon>Ecdysozoa</taxon>
        <taxon>Arthropoda</taxon>
        <taxon>Hexapoda</taxon>
        <taxon>Insecta</taxon>
        <taxon>Pterygota</taxon>
        <taxon>Neoptera</taxon>
        <taxon>Endopterygota</taxon>
        <taxon>Hymenoptera</taxon>
        <taxon>Cephoidea</taxon>
        <taxon>Cephidae</taxon>
        <taxon>Cephus</taxon>
    </lineage>
</organism>
<protein>
    <submittedName>
        <fullName evidence="2">Uncharacterized protein LOC107263099 isoform X1</fullName>
    </submittedName>
</protein>